<dbReference type="HAMAP" id="MF_01940">
    <property type="entry name" value="RNA_CPDase"/>
    <property type="match status" value="1"/>
</dbReference>
<dbReference type="InterPro" id="IPR009097">
    <property type="entry name" value="Cyclic_Pdiesterase"/>
</dbReference>
<evidence type="ECO:0000313" key="5">
    <source>
        <dbReference type="Proteomes" id="UP000176492"/>
    </source>
</evidence>
<feature type="short sequence motif" description="HXTX 1" evidence="2">
    <location>
        <begin position="43"/>
        <end position="46"/>
    </location>
</feature>
<dbReference type="InterPro" id="IPR014051">
    <property type="entry name" value="Phosphoesterase_HXTX"/>
</dbReference>
<dbReference type="Gene3D" id="3.90.1140.10">
    <property type="entry name" value="Cyclic phosphodiesterase"/>
    <property type="match status" value="1"/>
</dbReference>
<evidence type="ECO:0000313" key="4">
    <source>
        <dbReference type="EMBL" id="OGC66974.1"/>
    </source>
</evidence>
<dbReference type="GO" id="GO:0016874">
    <property type="term" value="F:ligase activity"/>
    <property type="evidence" value="ECO:0007669"/>
    <property type="project" value="UniProtKB-KW"/>
</dbReference>
<comment type="caution">
    <text evidence="4">The sequence shown here is derived from an EMBL/GenBank/DDBJ whole genome shotgun (WGS) entry which is preliminary data.</text>
</comment>
<evidence type="ECO:0000256" key="1">
    <source>
        <dbReference type="ARBA" id="ARBA00022801"/>
    </source>
</evidence>
<comment type="function">
    <text evidence="2">Hydrolyzes RNA 2',3'-cyclic phosphodiester to an RNA 2'-phosphomonoester.</text>
</comment>
<organism evidence="4 5">
    <name type="scientific">candidate division WWE3 bacterium RIFCSPLOWO2_02_FULL_53_10</name>
    <dbReference type="NCBI Taxonomy" id="1802629"/>
    <lineage>
        <taxon>Bacteria</taxon>
        <taxon>Katanobacteria</taxon>
    </lineage>
</organism>
<dbReference type="InterPro" id="IPR004175">
    <property type="entry name" value="RNA_CPDase"/>
</dbReference>
<proteinExistence type="inferred from homology"/>
<keyword evidence="4" id="KW-0436">Ligase</keyword>
<protein>
    <recommendedName>
        <fullName evidence="2">RNA 2',3'-cyclic phosphodiesterase</fullName>
        <shortName evidence="2">RNA 2',3'-CPDase</shortName>
        <ecNumber evidence="2">3.1.4.58</ecNumber>
    </recommendedName>
</protein>
<dbReference type="EC" id="3.1.4.58" evidence="2"/>
<reference evidence="4 5" key="1">
    <citation type="journal article" date="2016" name="Nat. Commun.">
        <title>Thousands of microbial genomes shed light on interconnected biogeochemical processes in an aquifer system.</title>
        <authorList>
            <person name="Anantharaman K."/>
            <person name="Brown C.T."/>
            <person name="Hug L.A."/>
            <person name="Sharon I."/>
            <person name="Castelle C.J."/>
            <person name="Probst A.J."/>
            <person name="Thomas B.C."/>
            <person name="Singh A."/>
            <person name="Wilkins M.J."/>
            <person name="Karaoz U."/>
            <person name="Brodie E.L."/>
            <person name="Williams K.H."/>
            <person name="Hubbard S.S."/>
            <person name="Banfield J.F."/>
        </authorList>
    </citation>
    <scope>NUCLEOTIDE SEQUENCE [LARGE SCALE GENOMIC DNA]</scope>
</reference>
<dbReference type="NCBIfam" id="TIGR02258">
    <property type="entry name" value="2_5_ligase"/>
    <property type="match status" value="1"/>
</dbReference>
<keyword evidence="1 2" id="KW-0378">Hydrolase</keyword>
<feature type="active site" description="Proton acceptor" evidence="2">
    <location>
        <position position="125"/>
    </location>
</feature>
<dbReference type="AlphaFoldDB" id="A0A1F4WC06"/>
<dbReference type="PANTHER" id="PTHR35561:SF1">
    <property type="entry name" value="RNA 2',3'-CYCLIC PHOSPHODIESTERASE"/>
    <property type="match status" value="1"/>
</dbReference>
<dbReference type="Pfam" id="PF02834">
    <property type="entry name" value="LigT_PEase"/>
    <property type="match status" value="2"/>
</dbReference>
<evidence type="ECO:0000256" key="2">
    <source>
        <dbReference type="HAMAP-Rule" id="MF_01940"/>
    </source>
</evidence>
<dbReference type="PANTHER" id="PTHR35561">
    <property type="entry name" value="RNA 2',3'-CYCLIC PHOSPHODIESTERASE"/>
    <property type="match status" value="1"/>
</dbReference>
<feature type="short sequence motif" description="HXTX 2" evidence="2">
    <location>
        <begin position="125"/>
        <end position="128"/>
    </location>
</feature>
<dbReference type="Proteomes" id="UP000176492">
    <property type="component" value="Unassembled WGS sequence"/>
</dbReference>
<evidence type="ECO:0000259" key="3">
    <source>
        <dbReference type="Pfam" id="PF02834"/>
    </source>
</evidence>
<name>A0A1F4WC06_UNCKA</name>
<dbReference type="GO" id="GO:0008664">
    <property type="term" value="F:RNA 2',3'-cyclic 3'-phosphodiesterase activity"/>
    <property type="evidence" value="ECO:0007669"/>
    <property type="project" value="UniProtKB-EC"/>
</dbReference>
<comment type="similarity">
    <text evidence="2">Belongs to the 2H phosphoesterase superfamily. ThpR family.</text>
</comment>
<dbReference type="GO" id="GO:0004113">
    <property type="term" value="F:2',3'-cyclic-nucleotide 3'-phosphodiesterase activity"/>
    <property type="evidence" value="ECO:0007669"/>
    <property type="project" value="InterPro"/>
</dbReference>
<gene>
    <name evidence="4" type="ORF">A3J33_02835</name>
</gene>
<comment type="catalytic activity">
    <reaction evidence="2">
        <text>a 3'-end 2',3'-cyclophospho-ribonucleotide-RNA + H2O = a 3'-end 2'-phospho-ribonucleotide-RNA + H(+)</text>
        <dbReference type="Rhea" id="RHEA:11828"/>
        <dbReference type="Rhea" id="RHEA-COMP:10464"/>
        <dbReference type="Rhea" id="RHEA-COMP:17353"/>
        <dbReference type="ChEBI" id="CHEBI:15377"/>
        <dbReference type="ChEBI" id="CHEBI:15378"/>
        <dbReference type="ChEBI" id="CHEBI:83064"/>
        <dbReference type="ChEBI" id="CHEBI:173113"/>
        <dbReference type="EC" id="3.1.4.58"/>
    </reaction>
</comment>
<sequence length="185" mass="21013">MPRLFLAVPLPNQIKTRLASKIGGLQKSLSNWNINWVAPENLHITLVFFGWVKAEQVEDLKAEVSAAVSGFSPFEVTAGKLSLKGRPLWLEIGPGRDELQMIAENLSKKLTLKGSLEEERGFHPHLTLGRVKKRGRTKLPAVPETFSWKANRIVLYESRFVHKQRIYEEVWSIGRPKKRPSNPPN</sequence>
<dbReference type="EMBL" id="MEVM01000114">
    <property type="protein sequence ID" value="OGC66974.1"/>
    <property type="molecule type" value="Genomic_DNA"/>
</dbReference>
<feature type="domain" description="Phosphoesterase HXTX" evidence="3">
    <location>
        <begin position="8"/>
        <end position="86"/>
    </location>
</feature>
<accession>A0A1F4WC06</accession>
<feature type="domain" description="Phosphoesterase HXTX" evidence="3">
    <location>
        <begin position="95"/>
        <end position="160"/>
    </location>
</feature>
<feature type="active site" description="Proton donor" evidence="2">
    <location>
        <position position="43"/>
    </location>
</feature>
<dbReference type="SUPFAM" id="SSF55144">
    <property type="entry name" value="LigT-like"/>
    <property type="match status" value="1"/>
</dbReference>